<name>A0A9Q0MWP8_9DIPT</name>
<dbReference type="EMBL" id="WJQU01000003">
    <property type="protein sequence ID" value="KAJ6639338.1"/>
    <property type="molecule type" value="Genomic_DNA"/>
</dbReference>
<sequence>NELNPSCIKSSEKLYNNNICDKSGRFLIVVAYNGSRYRIGVKETKNIRMVLAENREEITKNEEKSPINLKIHWTETELCQQNV</sequence>
<comment type="caution">
    <text evidence="1">The sequence shown here is derived from an EMBL/GenBank/DDBJ whole genome shotgun (WGS) entry which is preliminary data.</text>
</comment>
<proteinExistence type="predicted"/>
<keyword evidence="2" id="KW-1185">Reference proteome</keyword>
<organism evidence="1 2">
    <name type="scientific">Pseudolycoriella hygida</name>
    <dbReference type="NCBI Taxonomy" id="35572"/>
    <lineage>
        <taxon>Eukaryota</taxon>
        <taxon>Metazoa</taxon>
        <taxon>Ecdysozoa</taxon>
        <taxon>Arthropoda</taxon>
        <taxon>Hexapoda</taxon>
        <taxon>Insecta</taxon>
        <taxon>Pterygota</taxon>
        <taxon>Neoptera</taxon>
        <taxon>Endopterygota</taxon>
        <taxon>Diptera</taxon>
        <taxon>Nematocera</taxon>
        <taxon>Sciaroidea</taxon>
        <taxon>Sciaridae</taxon>
        <taxon>Pseudolycoriella</taxon>
    </lineage>
</organism>
<dbReference type="AlphaFoldDB" id="A0A9Q0MWP8"/>
<gene>
    <name evidence="1" type="ORF">Bhyg_12082</name>
</gene>
<dbReference type="Proteomes" id="UP001151699">
    <property type="component" value="Chromosome X"/>
</dbReference>
<reference evidence="1" key="1">
    <citation type="submission" date="2022-07" db="EMBL/GenBank/DDBJ databases">
        <authorList>
            <person name="Trinca V."/>
            <person name="Uliana J.V.C."/>
            <person name="Torres T.T."/>
            <person name="Ward R.J."/>
            <person name="Monesi N."/>
        </authorList>
    </citation>
    <scope>NUCLEOTIDE SEQUENCE</scope>
    <source>
        <strain evidence="1">HSMRA1968</strain>
        <tissue evidence="1">Whole embryos</tissue>
    </source>
</reference>
<protein>
    <submittedName>
        <fullName evidence="1">Uncharacterized protein</fullName>
    </submittedName>
</protein>
<accession>A0A9Q0MWP8</accession>
<feature type="non-terminal residue" evidence="1">
    <location>
        <position position="83"/>
    </location>
</feature>
<evidence type="ECO:0000313" key="1">
    <source>
        <dbReference type="EMBL" id="KAJ6639338.1"/>
    </source>
</evidence>
<evidence type="ECO:0000313" key="2">
    <source>
        <dbReference type="Proteomes" id="UP001151699"/>
    </source>
</evidence>